<dbReference type="OrthoDB" id="345735at2759"/>
<dbReference type="SUPFAM" id="SSF56112">
    <property type="entry name" value="Protein kinase-like (PK-like)"/>
    <property type="match status" value="1"/>
</dbReference>
<comment type="similarity">
    <text evidence="12">Belongs to the protein kinase superfamily. Ser/Thr protein kinase family. Aurora subfamily.</text>
</comment>
<dbReference type="CDD" id="cd14007">
    <property type="entry name" value="STKc_Aurora"/>
    <property type="match status" value="1"/>
</dbReference>
<dbReference type="PANTHER" id="PTHR24350">
    <property type="entry name" value="SERINE/THREONINE-PROTEIN KINASE IAL-RELATED"/>
    <property type="match status" value="1"/>
</dbReference>
<dbReference type="STRING" id="857967.G0QUH1"/>
<dbReference type="GO" id="GO:0005524">
    <property type="term" value="F:ATP binding"/>
    <property type="evidence" value="ECO:0007669"/>
    <property type="project" value="UniProtKB-UniRule"/>
</dbReference>
<evidence type="ECO:0000256" key="5">
    <source>
        <dbReference type="ARBA" id="ARBA00022840"/>
    </source>
</evidence>
<dbReference type="RefSeq" id="XP_004034608.1">
    <property type="nucleotide sequence ID" value="XM_004034560.1"/>
</dbReference>
<comment type="catalytic activity">
    <reaction evidence="6 12">
        <text>L-threonyl-[protein] + ATP = O-phospho-L-threonyl-[protein] + ADP + H(+)</text>
        <dbReference type="Rhea" id="RHEA:46608"/>
        <dbReference type="Rhea" id="RHEA-COMP:11060"/>
        <dbReference type="Rhea" id="RHEA-COMP:11605"/>
        <dbReference type="ChEBI" id="CHEBI:15378"/>
        <dbReference type="ChEBI" id="CHEBI:30013"/>
        <dbReference type="ChEBI" id="CHEBI:30616"/>
        <dbReference type="ChEBI" id="CHEBI:61977"/>
        <dbReference type="ChEBI" id="CHEBI:456216"/>
        <dbReference type="EC" id="2.7.11.1"/>
    </reaction>
</comment>
<dbReference type="Proteomes" id="UP000008983">
    <property type="component" value="Unassembled WGS sequence"/>
</dbReference>
<feature type="binding site" evidence="9">
    <location>
        <begin position="430"/>
        <end position="431"/>
    </location>
    <ligand>
        <name>ATP</name>
        <dbReference type="ChEBI" id="CHEBI:30616"/>
    </ligand>
</feature>
<evidence type="ECO:0000256" key="10">
    <source>
        <dbReference type="PIRSR" id="PIRSR630616-3"/>
    </source>
</evidence>
<gene>
    <name evidence="14" type="ORF">IMG5_117150</name>
</gene>
<name>G0QUH1_ICHMU</name>
<organism evidence="14 15">
    <name type="scientific">Ichthyophthirius multifiliis</name>
    <name type="common">White spot disease agent</name>
    <name type="synonym">Ich</name>
    <dbReference type="NCBI Taxonomy" id="5932"/>
    <lineage>
        <taxon>Eukaryota</taxon>
        <taxon>Sar</taxon>
        <taxon>Alveolata</taxon>
        <taxon>Ciliophora</taxon>
        <taxon>Intramacronucleata</taxon>
        <taxon>Oligohymenophorea</taxon>
        <taxon>Hymenostomatida</taxon>
        <taxon>Ophryoglenina</taxon>
        <taxon>Ichthyophthirius</taxon>
    </lineage>
</organism>
<dbReference type="SMART" id="SM00220">
    <property type="entry name" value="S_TKc"/>
    <property type="match status" value="1"/>
</dbReference>
<dbReference type="OMA" id="FESYTQN"/>
<dbReference type="InterPro" id="IPR017441">
    <property type="entry name" value="Protein_kinase_ATP_BS"/>
</dbReference>
<comment type="catalytic activity">
    <reaction evidence="7 12">
        <text>L-seryl-[protein] + ATP = O-phospho-L-seryl-[protein] + ADP + H(+)</text>
        <dbReference type="Rhea" id="RHEA:17989"/>
        <dbReference type="Rhea" id="RHEA-COMP:9863"/>
        <dbReference type="Rhea" id="RHEA-COMP:11604"/>
        <dbReference type="ChEBI" id="CHEBI:15378"/>
        <dbReference type="ChEBI" id="CHEBI:29999"/>
        <dbReference type="ChEBI" id="CHEBI:30616"/>
        <dbReference type="ChEBI" id="CHEBI:83421"/>
        <dbReference type="ChEBI" id="CHEBI:456216"/>
        <dbReference type="EC" id="2.7.11.1"/>
    </reaction>
</comment>
<protein>
    <recommendedName>
        <fullName evidence="12">Aurora kinase</fullName>
        <ecNumber evidence="12">2.7.11.1</ecNumber>
    </recommendedName>
</protein>
<accession>G0QUH1</accession>
<evidence type="ECO:0000259" key="13">
    <source>
        <dbReference type="PROSITE" id="PS50011"/>
    </source>
</evidence>
<dbReference type="InParanoid" id="G0QUH1"/>
<keyword evidence="2 12" id="KW-0808">Transferase</keyword>
<keyword evidence="3 9" id="KW-0547">Nucleotide-binding</keyword>
<evidence type="ECO:0000256" key="8">
    <source>
        <dbReference type="PIRSR" id="PIRSR630616-1"/>
    </source>
</evidence>
<evidence type="ECO:0000256" key="1">
    <source>
        <dbReference type="ARBA" id="ARBA00022527"/>
    </source>
</evidence>
<evidence type="ECO:0000313" key="14">
    <source>
        <dbReference type="EMBL" id="EGR31122.1"/>
    </source>
</evidence>
<feature type="binding site" evidence="9">
    <location>
        <position position="311"/>
    </location>
    <ligand>
        <name>ATP</name>
        <dbReference type="ChEBI" id="CHEBI:30616"/>
    </ligand>
</feature>
<dbReference type="GO" id="GO:0106310">
    <property type="term" value="F:protein serine kinase activity"/>
    <property type="evidence" value="ECO:0007669"/>
    <property type="project" value="RHEA"/>
</dbReference>
<keyword evidence="5 9" id="KW-0067">ATP-binding</keyword>
<dbReference type="InterPro" id="IPR000719">
    <property type="entry name" value="Prot_kinase_dom"/>
</dbReference>
<keyword evidence="14" id="KW-0413">Isomerase</keyword>
<keyword evidence="15" id="KW-1185">Reference proteome</keyword>
<dbReference type="InterPro" id="IPR008271">
    <property type="entry name" value="Ser/Thr_kinase_AS"/>
</dbReference>
<keyword evidence="1 12" id="KW-0723">Serine/threonine-protein kinase</keyword>
<dbReference type="PROSITE" id="PS50011">
    <property type="entry name" value="PROTEIN_KINASE_DOM"/>
    <property type="match status" value="1"/>
</dbReference>
<evidence type="ECO:0000256" key="4">
    <source>
        <dbReference type="ARBA" id="ARBA00022777"/>
    </source>
</evidence>
<proteinExistence type="inferred from homology"/>
<keyword evidence="4 12" id="KW-0418">Kinase</keyword>
<dbReference type="Gene3D" id="1.10.510.10">
    <property type="entry name" value="Transferase(Phosphotransferase) domain 1"/>
    <property type="match status" value="1"/>
</dbReference>
<evidence type="ECO:0000256" key="3">
    <source>
        <dbReference type="ARBA" id="ARBA00022741"/>
    </source>
</evidence>
<evidence type="ECO:0000256" key="7">
    <source>
        <dbReference type="ARBA" id="ARBA00048679"/>
    </source>
</evidence>
<feature type="binding site" evidence="9">
    <location>
        <begin position="379"/>
        <end position="381"/>
    </location>
    <ligand>
        <name>ATP</name>
        <dbReference type="ChEBI" id="CHEBI:30616"/>
    </ligand>
</feature>
<dbReference type="EMBL" id="GL983913">
    <property type="protein sequence ID" value="EGR31122.1"/>
    <property type="molecule type" value="Genomic_DNA"/>
</dbReference>
<feature type="binding site" evidence="9 11">
    <location>
        <position position="330"/>
    </location>
    <ligand>
        <name>ATP</name>
        <dbReference type="ChEBI" id="CHEBI:30616"/>
    </ligand>
</feature>
<evidence type="ECO:0000313" key="15">
    <source>
        <dbReference type="Proteomes" id="UP000008983"/>
    </source>
</evidence>
<evidence type="ECO:0000256" key="2">
    <source>
        <dbReference type="ARBA" id="ARBA00022679"/>
    </source>
</evidence>
<dbReference type="AlphaFoldDB" id="G0QUH1"/>
<dbReference type="GO" id="GO:0016853">
    <property type="term" value="F:isomerase activity"/>
    <property type="evidence" value="ECO:0007669"/>
    <property type="project" value="UniProtKB-KW"/>
</dbReference>
<dbReference type="GeneID" id="14907257"/>
<feature type="active site" description="Proton acceptor" evidence="8">
    <location>
        <position position="426"/>
    </location>
</feature>
<reference evidence="14 15" key="1">
    <citation type="submission" date="2011-07" db="EMBL/GenBank/DDBJ databases">
        <authorList>
            <person name="Coyne R."/>
            <person name="Brami D."/>
            <person name="Johnson J."/>
            <person name="Hostetler J."/>
            <person name="Hannick L."/>
            <person name="Clark T."/>
            <person name="Cassidy-Hanley D."/>
            <person name="Inman J."/>
        </authorList>
    </citation>
    <scope>NUCLEOTIDE SEQUENCE [LARGE SCALE GENOMIC DNA]</scope>
    <source>
        <strain evidence="14 15">G5</strain>
    </source>
</reference>
<feature type="domain" description="Protein kinase" evidence="13">
    <location>
        <begin position="301"/>
        <end position="553"/>
    </location>
</feature>
<evidence type="ECO:0000256" key="12">
    <source>
        <dbReference type="RuleBase" id="RU367134"/>
    </source>
</evidence>
<sequence length="577" mass="67625">MNIENIEQILTNIKEVEDQFYKIHNLLQKQYNILKQQQEHKVFENNNQQKSYLKIEKPNKDTLYQESECNYSLKDNFEKNIDFQKQDFNRFSCDLFGNNLNQQNLLQKIIDEVKNTQLQSEDNKGFLENIENKNNFQVKSISELSSDLNKYLFVEDKFSQKLSVLQENYQKEESNNLIIDISNTLENSNNIVYATDLFIQRFNSTSTLRKDNTSSSNLNEQFDNSVNFLQSFTPVYQNHNYSLSVGQYKQSKIENGDFNNIPYTEKQIQKNFVKKDNFVSIFNNNIHETINNFQNFSIKQFKILNKLGSGKFSDVYSAINIETGFSVALKQIKKTMIQEYKLEKDIVNEIKSQIKLEHPNIIRLYGYFFEEDSIYLIQELACGKELFADLKAQPNKRYREISVAQYIKQIIEALIYMHSQNIIHRDIKPENIMIYNGILKLCDFGYASYVTPTNLRSTFCGTLDYVSPEMVQGQNYDQSVDIWSVGILTYELIFGQAPFTVKDHESTLTKIQNDEIGFPGLISFEGVDFIQKLLVKDPFKRMTLCQALKHNFIISNNSNKNYQNLKNELEFSDFLVM</sequence>
<evidence type="ECO:0000256" key="6">
    <source>
        <dbReference type="ARBA" id="ARBA00047899"/>
    </source>
</evidence>
<dbReference type="EC" id="2.7.11.1" evidence="12"/>
<dbReference type="GO" id="GO:0004674">
    <property type="term" value="F:protein serine/threonine kinase activity"/>
    <property type="evidence" value="ECO:0007669"/>
    <property type="project" value="UniProtKB-KW"/>
</dbReference>
<dbReference type="PROSITE" id="PS00107">
    <property type="entry name" value="PROTEIN_KINASE_ATP"/>
    <property type="match status" value="1"/>
</dbReference>
<dbReference type="PROSITE" id="PS00108">
    <property type="entry name" value="PROTEIN_KINASE_ST"/>
    <property type="match status" value="1"/>
</dbReference>
<dbReference type="FunFam" id="1.10.510.10:FF:000235">
    <property type="entry name" value="Serine/threonine-protein kinase ark1"/>
    <property type="match status" value="1"/>
</dbReference>
<dbReference type="InterPro" id="IPR011009">
    <property type="entry name" value="Kinase-like_dom_sf"/>
</dbReference>
<evidence type="ECO:0000256" key="9">
    <source>
        <dbReference type="PIRSR" id="PIRSR630616-2"/>
    </source>
</evidence>
<dbReference type="FunFam" id="3.30.200.20:FF:000042">
    <property type="entry name" value="Aurora kinase A"/>
    <property type="match status" value="1"/>
</dbReference>
<feature type="binding site" evidence="9">
    <location>
        <position position="443"/>
    </location>
    <ligand>
        <name>ATP</name>
        <dbReference type="ChEBI" id="CHEBI:30616"/>
    </ligand>
</feature>
<dbReference type="InterPro" id="IPR030616">
    <property type="entry name" value="Aur-like"/>
</dbReference>
<dbReference type="Pfam" id="PF00069">
    <property type="entry name" value="Pkinase"/>
    <property type="match status" value="1"/>
</dbReference>
<feature type="cross-link" description="Glycyl lysine isopeptide (Lys-Gly) (interchain with G-Cter in SUMO2)" evidence="10">
    <location>
        <position position="428"/>
    </location>
</feature>
<dbReference type="eggNOG" id="KOG0580">
    <property type="taxonomic scope" value="Eukaryota"/>
</dbReference>
<evidence type="ECO:0000256" key="11">
    <source>
        <dbReference type="PROSITE-ProRule" id="PRU10141"/>
    </source>
</evidence>